<proteinExistence type="predicted"/>
<dbReference type="Proteomes" id="UP001140560">
    <property type="component" value="Unassembled WGS sequence"/>
</dbReference>
<organism evidence="1 2">
    <name type="scientific">Neocucurbitaria cava</name>
    <dbReference type="NCBI Taxonomy" id="798079"/>
    <lineage>
        <taxon>Eukaryota</taxon>
        <taxon>Fungi</taxon>
        <taxon>Dikarya</taxon>
        <taxon>Ascomycota</taxon>
        <taxon>Pezizomycotina</taxon>
        <taxon>Dothideomycetes</taxon>
        <taxon>Pleosporomycetidae</taxon>
        <taxon>Pleosporales</taxon>
        <taxon>Pleosporineae</taxon>
        <taxon>Cucurbitariaceae</taxon>
        <taxon>Neocucurbitaria</taxon>
    </lineage>
</organism>
<reference evidence="1" key="1">
    <citation type="submission" date="2022-10" db="EMBL/GenBank/DDBJ databases">
        <title>Tapping the CABI collections for fungal endophytes: first genome assemblies for Collariella, Neodidymelliopsis, Ascochyta clinopodiicola, Didymella pomorum, Didymosphaeria variabile, Neocosmospora piperis and Neocucurbitaria cava.</title>
        <authorList>
            <person name="Hill R."/>
        </authorList>
    </citation>
    <scope>NUCLEOTIDE SEQUENCE</scope>
    <source>
        <strain evidence="1">IMI 356814</strain>
    </source>
</reference>
<comment type="caution">
    <text evidence="1">The sequence shown here is derived from an EMBL/GenBank/DDBJ whole genome shotgun (WGS) entry which is preliminary data.</text>
</comment>
<dbReference type="AlphaFoldDB" id="A0A9W8Y2T3"/>
<dbReference type="EMBL" id="JAPEUY010000014">
    <property type="protein sequence ID" value="KAJ4366393.1"/>
    <property type="molecule type" value="Genomic_DNA"/>
</dbReference>
<name>A0A9W8Y2T3_9PLEO</name>
<keyword evidence="2" id="KW-1185">Reference proteome</keyword>
<protein>
    <submittedName>
        <fullName evidence="1">Uncharacterized protein</fullName>
    </submittedName>
</protein>
<evidence type="ECO:0000313" key="2">
    <source>
        <dbReference type="Proteomes" id="UP001140560"/>
    </source>
</evidence>
<evidence type="ECO:0000313" key="1">
    <source>
        <dbReference type="EMBL" id="KAJ4366393.1"/>
    </source>
</evidence>
<accession>A0A9W8Y2T3</accession>
<gene>
    <name evidence="1" type="ORF">N0V83_008029</name>
</gene>
<sequence length="156" mass="17950">MSTQTTNNNVDVIIEIMEAFNSMIKEARDAREINAPIVAAGQELTHPWILNVKRWDFLKQAYYTLHGFHEWVGRYENFITFAIAFNAMANGQPLNVPVMIHFYNRNRDDDEPHYLYNAQHSEIVNPGSTGTQASDLECHPVQTSDSFVKVEFNLMN</sequence>